<keyword evidence="2" id="KW-1185">Reference proteome</keyword>
<dbReference type="EMBL" id="BAAANK010000002">
    <property type="protein sequence ID" value="GAA1828884.1"/>
    <property type="molecule type" value="Genomic_DNA"/>
</dbReference>
<reference evidence="2" key="1">
    <citation type="journal article" date="2019" name="Int. J. Syst. Evol. Microbiol.">
        <title>The Global Catalogue of Microorganisms (GCM) 10K type strain sequencing project: providing services to taxonomists for standard genome sequencing and annotation.</title>
        <authorList>
            <consortium name="The Broad Institute Genomics Platform"/>
            <consortium name="The Broad Institute Genome Sequencing Center for Infectious Disease"/>
            <person name="Wu L."/>
            <person name="Ma J."/>
        </authorList>
    </citation>
    <scope>NUCLEOTIDE SEQUENCE [LARGE SCALE GENOMIC DNA]</scope>
    <source>
        <strain evidence="2">JCM 14323</strain>
    </source>
</reference>
<dbReference type="Proteomes" id="UP001501746">
    <property type="component" value="Unassembled WGS sequence"/>
</dbReference>
<name>A0ABP4YRT7_9MICO</name>
<sequence length="173" mass="18320">MDRKQRLIDLSRDATGDDGIIVAGDFSPKGTYWKSMTGAVAGGLVGGQAGTEAASVGAAAGGTLGTYAQSSQLPPVVILAATEQTLYLLSPENRHNGAANPGPLVPFGELALEHLSFEFKQRLMTRTVEITDESTGRQFGFEGERLGVHHMNDLLDFLVHHGTTAEPEDEAKA</sequence>
<organism evidence="1 2">
    <name type="scientific">Agromyces salentinus</name>
    <dbReference type="NCBI Taxonomy" id="269421"/>
    <lineage>
        <taxon>Bacteria</taxon>
        <taxon>Bacillati</taxon>
        <taxon>Actinomycetota</taxon>
        <taxon>Actinomycetes</taxon>
        <taxon>Micrococcales</taxon>
        <taxon>Microbacteriaceae</taxon>
        <taxon>Agromyces</taxon>
    </lineage>
</organism>
<protein>
    <submittedName>
        <fullName evidence="1">Uncharacterized protein</fullName>
    </submittedName>
</protein>
<dbReference type="RefSeq" id="WP_157427026.1">
    <property type="nucleotide sequence ID" value="NZ_BAAANK010000002.1"/>
</dbReference>
<gene>
    <name evidence="1" type="ORF">GCM10009750_10620</name>
</gene>
<accession>A0ABP4YRT7</accession>
<comment type="caution">
    <text evidence="1">The sequence shown here is derived from an EMBL/GenBank/DDBJ whole genome shotgun (WGS) entry which is preliminary data.</text>
</comment>
<evidence type="ECO:0000313" key="2">
    <source>
        <dbReference type="Proteomes" id="UP001501746"/>
    </source>
</evidence>
<proteinExistence type="predicted"/>
<evidence type="ECO:0000313" key="1">
    <source>
        <dbReference type="EMBL" id="GAA1828884.1"/>
    </source>
</evidence>